<dbReference type="GO" id="GO:0045503">
    <property type="term" value="F:dynein light chain binding"/>
    <property type="evidence" value="ECO:0007669"/>
    <property type="project" value="TreeGrafter"/>
</dbReference>
<dbReference type="PANTHER" id="PTHR12442">
    <property type="entry name" value="DYNEIN INTERMEDIATE CHAIN"/>
    <property type="match status" value="1"/>
</dbReference>
<dbReference type="SMART" id="SM00320">
    <property type="entry name" value="WD40"/>
    <property type="match status" value="3"/>
</dbReference>
<keyword evidence="6" id="KW-1185">Reference proteome</keyword>
<dbReference type="STRING" id="69004.A0A182QF20"/>
<reference evidence="5" key="2">
    <citation type="submission" date="2020-05" db="UniProtKB">
        <authorList>
            <consortium name="EnsemblMetazoa"/>
        </authorList>
    </citation>
    <scope>IDENTIFICATION</scope>
    <source>
        <strain evidence="5">FAR1</strain>
    </source>
</reference>
<evidence type="ECO:0000313" key="5">
    <source>
        <dbReference type="EnsemblMetazoa" id="AFAF008863-PA"/>
    </source>
</evidence>
<dbReference type="GO" id="GO:0060294">
    <property type="term" value="P:cilium movement involved in cell motility"/>
    <property type="evidence" value="ECO:0007669"/>
    <property type="project" value="TreeGrafter"/>
</dbReference>
<keyword evidence="3" id="KW-0853">WD repeat</keyword>
<dbReference type="GO" id="GO:0036159">
    <property type="term" value="P:inner dynein arm assembly"/>
    <property type="evidence" value="ECO:0007669"/>
    <property type="project" value="TreeGrafter"/>
</dbReference>
<dbReference type="Gene3D" id="2.130.10.10">
    <property type="entry name" value="YVTN repeat-like/Quinoprotein amine dehydrogenase"/>
    <property type="match status" value="1"/>
</dbReference>
<dbReference type="SUPFAM" id="SSF50978">
    <property type="entry name" value="WD40 repeat-like"/>
    <property type="match status" value="1"/>
</dbReference>
<organism evidence="5 6">
    <name type="scientific">Anopheles farauti</name>
    <dbReference type="NCBI Taxonomy" id="69004"/>
    <lineage>
        <taxon>Eukaryota</taxon>
        <taxon>Metazoa</taxon>
        <taxon>Ecdysozoa</taxon>
        <taxon>Arthropoda</taxon>
        <taxon>Hexapoda</taxon>
        <taxon>Insecta</taxon>
        <taxon>Pterygota</taxon>
        <taxon>Neoptera</taxon>
        <taxon>Endopterygota</taxon>
        <taxon>Diptera</taxon>
        <taxon>Nematocera</taxon>
        <taxon>Culicoidea</taxon>
        <taxon>Culicidae</taxon>
        <taxon>Anophelinae</taxon>
        <taxon>Anopheles</taxon>
    </lineage>
</organism>
<evidence type="ECO:0000256" key="3">
    <source>
        <dbReference type="ARBA" id="ARBA00022574"/>
    </source>
</evidence>
<comment type="subcellular location">
    <subcellularLocation>
        <location evidence="1">Cytoplasm</location>
    </subcellularLocation>
</comment>
<dbReference type="InterPro" id="IPR036322">
    <property type="entry name" value="WD40_repeat_dom_sf"/>
</dbReference>
<keyword evidence="2" id="KW-0963">Cytoplasm</keyword>
<evidence type="ECO:0008006" key="7">
    <source>
        <dbReference type="Google" id="ProtNLM"/>
    </source>
</evidence>
<dbReference type="EMBL" id="AXCN02000626">
    <property type="status" value="NOT_ANNOTATED_CDS"/>
    <property type="molecule type" value="Genomic_DNA"/>
</dbReference>
<evidence type="ECO:0000313" key="6">
    <source>
        <dbReference type="Proteomes" id="UP000075886"/>
    </source>
</evidence>
<dbReference type="InterPro" id="IPR001680">
    <property type="entry name" value="WD40_rpt"/>
</dbReference>
<protein>
    <recommendedName>
        <fullName evidence="7">WD repeat-containing protein 63</fullName>
    </recommendedName>
</protein>
<evidence type="ECO:0000256" key="1">
    <source>
        <dbReference type="ARBA" id="ARBA00004496"/>
    </source>
</evidence>
<dbReference type="VEuPathDB" id="VectorBase:AFAF008863"/>
<dbReference type="AlphaFoldDB" id="A0A182QF20"/>
<proteinExistence type="predicted"/>
<reference evidence="6" key="1">
    <citation type="submission" date="2014-01" db="EMBL/GenBank/DDBJ databases">
        <title>The Genome Sequence of Anopheles farauti FAR1 (V2).</title>
        <authorList>
            <consortium name="The Broad Institute Genomics Platform"/>
            <person name="Neafsey D.E."/>
            <person name="Besansky N."/>
            <person name="Howell P."/>
            <person name="Walton C."/>
            <person name="Young S.K."/>
            <person name="Zeng Q."/>
            <person name="Gargeya S."/>
            <person name="Fitzgerald M."/>
            <person name="Haas B."/>
            <person name="Abouelleil A."/>
            <person name="Allen A.W."/>
            <person name="Alvarado L."/>
            <person name="Arachchi H.M."/>
            <person name="Berlin A.M."/>
            <person name="Chapman S.B."/>
            <person name="Gainer-Dewar J."/>
            <person name="Goldberg J."/>
            <person name="Griggs A."/>
            <person name="Gujja S."/>
            <person name="Hansen M."/>
            <person name="Howarth C."/>
            <person name="Imamovic A."/>
            <person name="Ireland A."/>
            <person name="Larimer J."/>
            <person name="McCowan C."/>
            <person name="Murphy C."/>
            <person name="Pearson M."/>
            <person name="Poon T.W."/>
            <person name="Priest M."/>
            <person name="Roberts A."/>
            <person name="Saif S."/>
            <person name="Shea T."/>
            <person name="Sisk P."/>
            <person name="Sykes S."/>
            <person name="Wortman J."/>
            <person name="Nusbaum C."/>
            <person name="Birren B."/>
        </authorList>
    </citation>
    <scope>NUCLEOTIDE SEQUENCE [LARGE SCALE GENOMIC DNA]</scope>
    <source>
        <strain evidence="6">FAR1</strain>
    </source>
</reference>
<dbReference type="GO" id="GO:0036156">
    <property type="term" value="C:inner dynein arm"/>
    <property type="evidence" value="ECO:0007669"/>
    <property type="project" value="TreeGrafter"/>
</dbReference>
<evidence type="ECO:0000256" key="4">
    <source>
        <dbReference type="ARBA" id="ARBA00022737"/>
    </source>
</evidence>
<name>A0A182QF20_9DIPT</name>
<dbReference type="Proteomes" id="UP000075886">
    <property type="component" value="Unassembled WGS sequence"/>
</dbReference>
<dbReference type="GO" id="GO:0045504">
    <property type="term" value="F:dynein heavy chain binding"/>
    <property type="evidence" value="ECO:0007669"/>
    <property type="project" value="TreeGrafter"/>
</dbReference>
<keyword evidence="4" id="KW-0677">Repeat</keyword>
<dbReference type="EnsemblMetazoa" id="AFAF008863-RA">
    <property type="protein sequence ID" value="AFAF008863-PA"/>
    <property type="gene ID" value="AFAF008863"/>
</dbReference>
<sequence>MSEITQDAVLKSEFYDDEEFDSIFGFDEEEAWNRLRSFTNTTKLVFGAQSQKDLQITLGKNITDEHPWKAIKKETLEQCLGPALQSETKFKDSLDRLKAGSSILIQYLPELSAQEDTFLVYSDVSEINEASEIIRNLELLERLKQKVLTEKRPRQKWSSEGAEEEIARWKRKPEEENVQTEAQSVFPIRRVQQTVSLRSVSCIPDGYVELLPHKWKTVNIPRKITDRETQAQPQAYTRDQQTEPAFPSNAATQYLLDVEECAIDPQLISSNWLQKSADTLSSEAQFNLIEFYRNEYGYISQKSVPTYREPKIREVLSFMNRSLSIGRNVCSMDWHPVWSGILVASYTFDTVSKQATSLTNTSEPFGDVLNRMTFEKCAVLLWSFEQTLEPLLELNTIREVTTISFCPYDEELLVGGLANGQIVLWDLKGELDRVEQAKRTAHESSDYRTQIRQLMDYPPTESFDRGVYPAAVSSLEHSSRSAITCIKWLPRNYYCTSTGQLKESESKLHRFMVTSALDGSMCFWDLDFSMPALQKMIGAAKVSLHADKTLYQRVNNLFFPTYKLICQVPILSVIIDEAFYLSMPLNKSLGLSRCVKHQIEAIPVGCEMRLMLGSFTGQLVEASWEGYDFEQGTLVNDEAVKIMQLLSPIHDGPILALERNPTVRTVFLSIGGHVLAVWSMEQKTSPIFWRKKIARVTACCWSLERVSVFFIGLSNGDFEIWDIIKTYRATVCMNVGAETLTVISQHRLANARSCLAIADQNANIRIFAIAPTFVEPLPNEEIIFRDILSRELQRKENQAAWTKSYYERNMASIEAKNQAELEARDKKLQHELDMKSNHQEEIDATKAKTTQVTDKRIPLGDRLEQKYQAKRYQTLLRQLMARRNVSPERMTREMRPVVERRKYNAEKREAIATSVATAEVDFAAAHRMLRPVEKTDVAVDVMDRTERVDKFQAALANYQRVEAEARKVLLAHYLPKLDSFEEVLKKSKERRDKVNIHVGTNVEHMLGYENKRSARRLGGAPTTLLEDLKPFVEMQEQEEGSQKHE</sequence>
<dbReference type="InterPro" id="IPR050687">
    <property type="entry name" value="Dynein_IC"/>
</dbReference>
<evidence type="ECO:0000256" key="2">
    <source>
        <dbReference type="ARBA" id="ARBA00022490"/>
    </source>
</evidence>
<dbReference type="InterPro" id="IPR015943">
    <property type="entry name" value="WD40/YVTN_repeat-like_dom_sf"/>
</dbReference>
<dbReference type="PANTHER" id="PTHR12442:SF5">
    <property type="entry name" value="DYNEIN AXONEMAL INTERMEDIATE CHAIN 3"/>
    <property type="match status" value="1"/>
</dbReference>
<accession>A0A182QF20</accession>